<dbReference type="KEGG" id="orp:MOP44_17810"/>
<dbReference type="GO" id="GO:0020037">
    <property type="term" value="F:heme binding"/>
    <property type="evidence" value="ECO:0007669"/>
    <property type="project" value="InterPro"/>
</dbReference>
<dbReference type="PANTHER" id="PTHR30071:SF1">
    <property type="entry name" value="CYTOCHROME B_B6 PROTEIN-RELATED"/>
    <property type="match status" value="1"/>
</dbReference>
<dbReference type="PANTHER" id="PTHR30071">
    <property type="entry name" value="HEME EXPORTER PROTEIN C"/>
    <property type="match status" value="1"/>
</dbReference>
<keyword evidence="9" id="KW-1185">Reference proteome</keyword>
<dbReference type="Proteomes" id="UP001059380">
    <property type="component" value="Chromosome"/>
</dbReference>
<evidence type="ECO:0000256" key="1">
    <source>
        <dbReference type="ARBA" id="ARBA00004141"/>
    </source>
</evidence>
<feature type="transmembrane region" description="Helical" evidence="6">
    <location>
        <begin position="6"/>
        <end position="25"/>
    </location>
</feature>
<keyword evidence="3" id="KW-0201">Cytochrome c-type biogenesis</keyword>
<feature type="transmembrane region" description="Helical" evidence="6">
    <location>
        <begin position="37"/>
        <end position="58"/>
    </location>
</feature>
<dbReference type="EMBL" id="CP093313">
    <property type="protein sequence ID" value="UWZ82421.1"/>
    <property type="molecule type" value="Genomic_DNA"/>
</dbReference>
<evidence type="ECO:0000256" key="6">
    <source>
        <dbReference type="SAM" id="Phobius"/>
    </source>
</evidence>
<dbReference type="AlphaFoldDB" id="A0A9J7BMK0"/>
<dbReference type="RefSeq" id="WP_260791605.1">
    <property type="nucleotide sequence ID" value="NZ_CP093313.1"/>
</dbReference>
<keyword evidence="5 6" id="KW-0472">Membrane</keyword>
<evidence type="ECO:0000259" key="7">
    <source>
        <dbReference type="Pfam" id="PF01578"/>
    </source>
</evidence>
<accession>A0A9J7BMK0</accession>
<name>A0A9J7BMK0_9BACT</name>
<sequence length="278" mass="30804">MVLLWLRVAAILYAGASIAIFPAVLHNRERWKSVAVHLGGLAFFFHFVSVVEMLALAHRWVPAGVRETESLLGLVVAGLFFLMWWLYKAMSLGIFALPVTFFIVFVPALGVEKYVFPSYGVRMSWLVAHVVALMAAYAALGFSIVASGMYLLQERRIKSKVKPGSTNGQTSVEWLPPLDTLERIAHATLLFGFPCMTVGLVIGSVLVQETDLGAAYFRDPKILASFIMWASYVLLLFWRSRAGLRGRKAAYLSGAVFLVMLAVWAANQFSQVHRFGAP</sequence>
<evidence type="ECO:0000256" key="3">
    <source>
        <dbReference type="ARBA" id="ARBA00022748"/>
    </source>
</evidence>
<dbReference type="GO" id="GO:0005886">
    <property type="term" value="C:plasma membrane"/>
    <property type="evidence" value="ECO:0007669"/>
    <property type="project" value="TreeGrafter"/>
</dbReference>
<feature type="transmembrane region" description="Helical" evidence="6">
    <location>
        <begin position="94"/>
        <end position="111"/>
    </location>
</feature>
<feature type="transmembrane region" description="Helical" evidence="6">
    <location>
        <begin position="70"/>
        <end position="87"/>
    </location>
</feature>
<keyword evidence="2 6" id="KW-0812">Transmembrane</keyword>
<gene>
    <name evidence="8" type="ORF">MOP44_17810</name>
</gene>
<evidence type="ECO:0000256" key="5">
    <source>
        <dbReference type="ARBA" id="ARBA00023136"/>
    </source>
</evidence>
<evidence type="ECO:0000256" key="2">
    <source>
        <dbReference type="ARBA" id="ARBA00022692"/>
    </source>
</evidence>
<dbReference type="InterPro" id="IPR002541">
    <property type="entry name" value="Cyt_c_assembly"/>
</dbReference>
<protein>
    <submittedName>
        <fullName evidence="8">Cytochrome c biogenesis protein</fullName>
    </submittedName>
</protein>
<comment type="subcellular location">
    <subcellularLocation>
        <location evidence="1">Membrane</location>
        <topology evidence="1">Multi-pass membrane protein</topology>
    </subcellularLocation>
</comment>
<dbReference type="Pfam" id="PF01578">
    <property type="entry name" value="Cytochrom_C_asm"/>
    <property type="match status" value="1"/>
</dbReference>
<organism evidence="8 9">
    <name type="scientific">Occallatibacter riparius</name>
    <dbReference type="NCBI Taxonomy" id="1002689"/>
    <lineage>
        <taxon>Bacteria</taxon>
        <taxon>Pseudomonadati</taxon>
        <taxon>Acidobacteriota</taxon>
        <taxon>Terriglobia</taxon>
        <taxon>Terriglobales</taxon>
        <taxon>Acidobacteriaceae</taxon>
        <taxon>Occallatibacter</taxon>
    </lineage>
</organism>
<feature type="transmembrane region" description="Helical" evidence="6">
    <location>
        <begin position="123"/>
        <end position="152"/>
    </location>
</feature>
<feature type="transmembrane region" description="Helical" evidence="6">
    <location>
        <begin position="250"/>
        <end position="269"/>
    </location>
</feature>
<dbReference type="GO" id="GO:0017004">
    <property type="term" value="P:cytochrome complex assembly"/>
    <property type="evidence" value="ECO:0007669"/>
    <property type="project" value="UniProtKB-KW"/>
</dbReference>
<dbReference type="InterPro" id="IPR045062">
    <property type="entry name" value="Cyt_c_biogenesis_CcsA/CcmC"/>
</dbReference>
<evidence type="ECO:0000313" key="8">
    <source>
        <dbReference type="EMBL" id="UWZ82421.1"/>
    </source>
</evidence>
<keyword evidence="4 6" id="KW-1133">Transmembrane helix</keyword>
<feature type="transmembrane region" description="Helical" evidence="6">
    <location>
        <begin position="184"/>
        <end position="207"/>
    </location>
</feature>
<feature type="domain" description="Cytochrome c assembly protein" evidence="7">
    <location>
        <begin position="71"/>
        <end position="261"/>
    </location>
</feature>
<evidence type="ECO:0000256" key="4">
    <source>
        <dbReference type="ARBA" id="ARBA00022989"/>
    </source>
</evidence>
<feature type="transmembrane region" description="Helical" evidence="6">
    <location>
        <begin position="222"/>
        <end position="238"/>
    </location>
</feature>
<proteinExistence type="predicted"/>
<evidence type="ECO:0000313" key="9">
    <source>
        <dbReference type="Proteomes" id="UP001059380"/>
    </source>
</evidence>
<reference evidence="8" key="1">
    <citation type="submission" date="2021-04" db="EMBL/GenBank/DDBJ databases">
        <title>Phylogenetic analysis of Acidobacteriaceae.</title>
        <authorList>
            <person name="Qiu L."/>
            <person name="Zhang Q."/>
        </authorList>
    </citation>
    <scope>NUCLEOTIDE SEQUENCE</scope>
    <source>
        <strain evidence="8">DSM 25168</strain>
    </source>
</reference>